<dbReference type="RefSeq" id="WP_169762638.1">
    <property type="nucleotide sequence ID" value="NZ_JABCUS010000010.1"/>
</dbReference>
<dbReference type="InterPro" id="IPR018357">
    <property type="entry name" value="Hexapep_transf_CS"/>
</dbReference>
<evidence type="ECO:0000313" key="6">
    <source>
        <dbReference type="Proteomes" id="UP000575397"/>
    </source>
</evidence>
<protein>
    <recommendedName>
        <fullName evidence="3">Acetyltransferase</fullName>
        <ecNumber evidence="3">2.3.1.-</ecNumber>
    </recommendedName>
</protein>
<dbReference type="Gene3D" id="2.160.10.10">
    <property type="entry name" value="Hexapeptide repeat proteins"/>
    <property type="match status" value="1"/>
</dbReference>
<keyword evidence="3" id="KW-0012">Acyltransferase</keyword>
<comment type="caution">
    <text evidence="5">The sequence shown here is derived from an EMBL/GenBank/DDBJ whole genome shotgun (WGS) entry which is preliminary data.</text>
</comment>
<feature type="region of interest" description="Disordered" evidence="4">
    <location>
        <begin position="1"/>
        <end position="29"/>
    </location>
</feature>
<organism evidence="5 6">
    <name type="scientific">Mobiluncus mulieris</name>
    <dbReference type="NCBI Taxonomy" id="2052"/>
    <lineage>
        <taxon>Bacteria</taxon>
        <taxon>Bacillati</taxon>
        <taxon>Actinomycetota</taxon>
        <taxon>Actinomycetes</taxon>
        <taxon>Actinomycetales</taxon>
        <taxon>Actinomycetaceae</taxon>
        <taxon>Mobiluncus</taxon>
    </lineage>
</organism>
<gene>
    <name evidence="5" type="ORF">HHJ77_05855</name>
</gene>
<evidence type="ECO:0000313" key="5">
    <source>
        <dbReference type="EMBL" id="NMX03459.1"/>
    </source>
</evidence>
<dbReference type="Proteomes" id="UP000575397">
    <property type="component" value="Unassembled WGS sequence"/>
</dbReference>
<accession>A0A7Y0UTY1</accession>
<reference evidence="5 6" key="1">
    <citation type="submission" date="2020-04" db="EMBL/GenBank/DDBJ databases">
        <title>Antimicrobial susceptibility and clonality of vaginal-derived multi-drug resistant Mobiluncus isolates in China.</title>
        <authorList>
            <person name="Zhang X."/>
        </authorList>
    </citation>
    <scope>NUCLEOTIDE SEQUENCE [LARGE SCALE GENOMIC DNA]</scope>
    <source>
        <strain evidence="5 6">12</strain>
    </source>
</reference>
<dbReference type="InterPro" id="IPR011004">
    <property type="entry name" value="Trimer_LpxA-like_sf"/>
</dbReference>
<dbReference type="GO" id="GO:0008870">
    <property type="term" value="F:galactoside O-acetyltransferase activity"/>
    <property type="evidence" value="ECO:0007669"/>
    <property type="project" value="TreeGrafter"/>
</dbReference>
<dbReference type="InterPro" id="IPR039369">
    <property type="entry name" value="LacA-like"/>
</dbReference>
<evidence type="ECO:0000256" key="1">
    <source>
        <dbReference type="ARBA" id="ARBA00022679"/>
    </source>
</evidence>
<dbReference type="EC" id="2.3.1.-" evidence="3"/>
<proteinExistence type="inferred from homology"/>
<dbReference type="AlphaFoldDB" id="A0A7Y0UTY1"/>
<evidence type="ECO:0000256" key="4">
    <source>
        <dbReference type="SAM" id="MobiDB-lite"/>
    </source>
</evidence>
<dbReference type="Pfam" id="PF00132">
    <property type="entry name" value="Hexapep"/>
    <property type="match status" value="1"/>
</dbReference>
<keyword evidence="1 3" id="KW-0808">Transferase</keyword>
<dbReference type="PROSITE" id="PS00101">
    <property type="entry name" value="HEXAPEP_TRANSFERASES"/>
    <property type="match status" value="1"/>
</dbReference>
<dbReference type="EMBL" id="JABCUS010000010">
    <property type="protein sequence ID" value="NMX03459.1"/>
    <property type="molecule type" value="Genomic_DNA"/>
</dbReference>
<evidence type="ECO:0000256" key="3">
    <source>
        <dbReference type="RuleBase" id="RU367021"/>
    </source>
</evidence>
<name>A0A7Y0UTY1_9ACTO</name>
<evidence type="ECO:0000256" key="2">
    <source>
        <dbReference type="ARBA" id="ARBA00022737"/>
    </source>
</evidence>
<comment type="similarity">
    <text evidence="3">Belongs to the transferase hexapeptide repeat family.</text>
</comment>
<sequence>MTHYNTRGAAPLKATPRREGGEGGTPITIGNKVRLGANVLVLPGVTIGDNTVVGTGSVVTRNLPANVIAVGNPARVYRDLPTDT</sequence>
<keyword evidence="2" id="KW-0677">Repeat</keyword>
<dbReference type="PANTHER" id="PTHR43017">
    <property type="entry name" value="GALACTOSIDE O-ACETYLTRANSFERASE"/>
    <property type="match status" value="1"/>
</dbReference>
<dbReference type="SUPFAM" id="SSF51161">
    <property type="entry name" value="Trimeric LpxA-like enzymes"/>
    <property type="match status" value="1"/>
</dbReference>
<dbReference type="PANTHER" id="PTHR43017:SF1">
    <property type="entry name" value="ACETYLTRANSFERASE YJL218W-RELATED"/>
    <property type="match status" value="1"/>
</dbReference>
<dbReference type="InterPro" id="IPR001451">
    <property type="entry name" value="Hexapep"/>
</dbReference>